<name>A0A5D4SNJ4_9BACI</name>
<comment type="caution">
    <text evidence="5">The sequence shown here is derived from an EMBL/GenBank/DDBJ whole genome shotgun (WGS) entry which is preliminary data.</text>
</comment>
<dbReference type="InterPro" id="IPR011711">
    <property type="entry name" value="GntR_C"/>
</dbReference>
<proteinExistence type="predicted"/>
<feature type="domain" description="GntR C-terminal" evidence="4">
    <location>
        <begin position="113"/>
        <end position="237"/>
    </location>
</feature>
<dbReference type="Pfam" id="PF07729">
    <property type="entry name" value="FCD"/>
    <property type="match status" value="1"/>
</dbReference>
<evidence type="ECO:0000313" key="6">
    <source>
        <dbReference type="Proteomes" id="UP000323732"/>
    </source>
</evidence>
<evidence type="ECO:0000256" key="2">
    <source>
        <dbReference type="ARBA" id="ARBA00023125"/>
    </source>
</evidence>
<keyword evidence="3" id="KW-0804">Transcription</keyword>
<dbReference type="SMART" id="SM00895">
    <property type="entry name" value="FCD"/>
    <property type="match status" value="1"/>
</dbReference>
<dbReference type="AlphaFoldDB" id="A0A5D4SNJ4"/>
<evidence type="ECO:0000256" key="3">
    <source>
        <dbReference type="ARBA" id="ARBA00023163"/>
    </source>
</evidence>
<dbReference type="Proteomes" id="UP000323732">
    <property type="component" value="Unassembled WGS sequence"/>
</dbReference>
<evidence type="ECO:0000313" key="5">
    <source>
        <dbReference type="EMBL" id="TYS63904.1"/>
    </source>
</evidence>
<dbReference type="Gene3D" id="1.20.120.530">
    <property type="entry name" value="GntR ligand-binding domain-like"/>
    <property type="match status" value="1"/>
</dbReference>
<keyword evidence="2" id="KW-0238">DNA-binding</keyword>
<dbReference type="SUPFAM" id="SSF48008">
    <property type="entry name" value="GntR ligand-binding domain-like"/>
    <property type="match status" value="1"/>
</dbReference>
<dbReference type="EMBL" id="VTES01000003">
    <property type="protein sequence ID" value="TYS63904.1"/>
    <property type="molecule type" value="Genomic_DNA"/>
</dbReference>
<reference evidence="5 6" key="1">
    <citation type="submission" date="2019-08" db="EMBL/GenBank/DDBJ databases">
        <title>Bacillus genomes from the desert of Cuatro Cienegas, Coahuila.</title>
        <authorList>
            <person name="Olmedo-Alvarez G."/>
        </authorList>
    </citation>
    <scope>NUCLEOTIDE SEQUENCE [LARGE SCALE GENOMIC DNA]</scope>
    <source>
        <strain evidence="5 6">CH37_1T</strain>
    </source>
</reference>
<protein>
    <submittedName>
        <fullName evidence="5">FCD domain-containing protein</fullName>
    </submittedName>
</protein>
<dbReference type="Pfam" id="PF08461">
    <property type="entry name" value="WHD_RNase_R"/>
    <property type="match status" value="1"/>
</dbReference>
<gene>
    <name evidence="5" type="ORF">FZD47_10360</name>
</gene>
<sequence>MPENIQTFFKSKQDYRNYALLRILADSPVPLGSWVLREKMAQFDIDISTASIGRLLKEFDHKGYTELIKNQGRKLSHIGMNQLGDIEDELNRYQIEKEFINASKPKSYQDLLDLLHARKVIEMETARLAALHVHEEDIKKMELTIDKHSCDASHQLDLTEVSCHFHELVADASGNRFLCSTLKLLILEEIELEKTFPYLAAHTQGGHFAPDHSKVLEAIKAGDADTASAEMEKHMEKLILAIKTSIKGGER</sequence>
<evidence type="ECO:0000256" key="1">
    <source>
        <dbReference type="ARBA" id="ARBA00023015"/>
    </source>
</evidence>
<dbReference type="InterPro" id="IPR013668">
    <property type="entry name" value="RNase_R_HTH_12"/>
</dbReference>
<dbReference type="GO" id="GO:0003677">
    <property type="term" value="F:DNA binding"/>
    <property type="evidence" value="ECO:0007669"/>
    <property type="project" value="UniProtKB-KW"/>
</dbReference>
<dbReference type="RefSeq" id="WP_148949785.1">
    <property type="nucleotide sequence ID" value="NZ_VTES01000003.1"/>
</dbReference>
<evidence type="ECO:0000259" key="4">
    <source>
        <dbReference type="SMART" id="SM00895"/>
    </source>
</evidence>
<organism evidence="5 6">
    <name type="scientific">Bacillus infantis</name>
    <dbReference type="NCBI Taxonomy" id="324767"/>
    <lineage>
        <taxon>Bacteria</taxon>
        <taxon>Bacillati</taxon>
        <taxon>Bacillota</taxon>
        <taxon>Bacilli</taxon>
        <taxon>Bacillales</taxon>
        <taxon>Bacillaceae</taxon>
        <taxon>Bacillus</taxon>
    </lineage>
</organism>
<dbReference type="PANTHER" id="PTHR43537:SF5">
    <property type="entry name" value="UXU OPERON TRANSCRIPTIONAL REGULATOR"/>
    <property type="match status" value="1"/>
</dbReference>
<accession>A0A5D4SNJ4</accession>
<dbReference type="PANTHER" id="PTHR43537">
    <property type="entry name" value="TRANSCRIPTIONAL REGULATOR, GNTR FAMILY"/>
    <property type="match status" value="1"/>
</dbReference>
<keyword evidence="1" id="KW-0805">Transcription regulation</keyword>
<dbReference type="InterPro" id="IPR008920">
    <property type="entry name" value="TF_FadR/GntR_C"/>
</dbReference>